<dbReference type="Proteomes" id="UP001642487">
    <property type="component" value="Chromosome 10"/>
</dbReference>
<evidence type="ECO:0000313" key="2">
    <source>
        <dbReference type="EMBL" id="CAK9312271.1"/>
    </source>
</evidence>
<name>A0ABP0XVT2_9ROSI</name>
<proteinExistence type="predicted"/>
<feature type="compositionally biased region" description="Acidic residues" evidence="1">
    <location>
        <begin position="98"/>
        <end position="107"/>
    </location>
</feature>
<keyword evidence="3" id="KW-1185">Reference proteome</keyword>
<organism evidence="2 3">
    <name type="scientific">Citrullus colocynthis</name>
    <name type="common">colocynth</name>
    <dbReference type="NCBI Taxonomy" id="252529"/>
    <lineage>
        <taxon>Eukaryota</taxon>
        <taxon>Viridiplantae</taxon>
        <taxon>Streptophyta</taxon>
        <taxon>Embryophyta</taxon>
        <taxon>Tracheophyta</taxon>
        <taxon>Spermatophyta</taxon>
        <taxon>Magnoliopsida</taxon>
        <taxon>eudicotyledons</taxon>
        <taxon>Gunneridae</taxon>
        <taxon>Pentapetalae</taxon>
        <taxon>rosids</taxon>
        <taxon>fabids</taxon>
        <taxon>Cucurbitales</taxon>
        <taxon>Cucurbitaceae</taxon>
        <taxon>Benincaseae</taxon>
        <taxon>Citrullus</taxon>
    </lineage>
</organism>
<evidence type="ECO:0000256" key="1">
    <source>
        <dbReference type="SAM" id="MobiDB-lite"/>
    </source>
</evidence>
<dbReference type="EMBL" id="OZ021744">
    <property type="protein sequence ID" value="CAK9312271.1"/>
    <property type="molecule type" value="Genomic_DNA"/>
</dbReference>
<feature type="region of interest" description="Disordered" evidence="1">
    <location>
        <begin position="68"/>
        <end position="118"/>
    </location>
</feature>
<protein>
    <submittedName>
        <fullName evidence="2">Uncharacterized protein</fullName>
    </submittedName>
</protein>
<reference evidence="2 3" key="1">
    <citation type="submission" date="2024-03" db="EMBL/GenBank/DDBJ databases">
        <authorList>
            <person name="Gkanogiannis A."/>
            <person name="Becerra Lopez-Lavalle L."/>
        </authorList>
    </citation>
    <scope>NUCLEOTIDE SEQUENCE [LARGE SCALE GENOMIC DNA]</scope>
</reference>
<evidence type="ECO:0000313" key="3">
    <source>
        <dbReference type="Proteomes" id="UP001642487"/>
    </source>
</evidence>
<accession>A0ABP0XVT2</accession>
<gene>
    <name evidence="2" type="ORF">CITCOLO1_LOCUS3955</name>
</gene>
<feature type="compositionally biased region" description="Basic and acidic residues" evidence="1">
    <location>
        <begin position="84"/>
        <end position="97"/>
    </location>
</feature>
<feature type="compositionally biased region" description="Basic residues" evidence="1">
    <location>
        <begin position="70"/>
        <end position="83"/>
    </location>
</feature>
<sequence>MASGVVETPTVDASTDYTIPHGLSFRGKQALGFMDEVVKLSFWARRVEEVESGSGVIVMVLVSSPFFSPPKRHDRRGKRNQKNRIREKLKEERRYWSEMEEEEEEGGTTDGGLDKVGK</sequence>